<dbReference type="Gene3D" id="3.60.21.10">
    <property type="match status" value="1"/>
</dbReference>
<dbReference type="OrthoDB" id="411211at2759"/>
<dbReference type="SUPFAM" id="SSF56300">
    <property type="entry name" value="Metallo-dependent phosphatases"/>
    <property type="match status" value="1"/>
</dbReference>
<evidence type="ECO:0000313" key="5">
    <source>
        <dbReference type="EMBL" id="RMZ94626.1"/>
    </source>
</evidence>
<feature type="signal peptide" evidence="3">
    <location>
        <begin position="1"/>
        <end position="20"/>
    </location>
</feature>
<accession>A0A3M7P6B6</accession>
<dbReference type="STRING" id="10195.A0A3M7P6B6"/>
<dbReference type="InterPro" id="IPR004843">
    <property type="entry name" value="Calcineurin-like_PHP"/>
</dbReference>
<comment type="caution">
    <text evidence="5">The sequence shown here is derived from an EMBL/GenBank/DDBJ whole genome shotgun (WGS) entry which is preliminary data.</text>
</comment>
<evidence type="ECO:0000259" key="4">
    <source>
        <dbReference type="Pfam" id="PF00149"/>
    </source>
</evidence>
<dbReference type="InterPro" id="IPR051558">
    <property type="entry name" value="Metallophosphoesterase_PAP"/>
</dbReference>
<dbReference type="Pfam" id="PF00149">
    <property type="entry name" value="Metallophos"/>
    <property type="match status" value="1"/>
</dbReference>
<organism evidence="5 6">
    <name type="scientific">Brachionus plicatilis</name>
    <name type="common">Marine rotifer</name>
    <name type="synonym">Brachionus muelleri</name>
    <dbReference type="NCBI Taxonomy" id="10195"/>
    <lineage>
        <taxon>Eukaryota</taxon>
        <taxon>Metazoa</taxon>
        <taxon>Spiralia</taxon>
        <taxon>Gnathifera</taxon>
        <taxon>Rotifera</taxon>
        <taxon>Eurotatoria</taxon>
        <taxon>Monogononta</taxon>
        <taxon>Pseudotrocha</taxon>
        <taxon>Ploima</taxon>
        <taxon>Brachionidae</taxon>
        <taxon>Brachionus</taxon>
    </lineage>
</organism>
<keyword evidence="6" id="KW-1185">Reference proteome</keyword>
<keyword evidence="1 3" id="KW-0732">Signal</keyword>
<evidence type="ECO:0000256" key="1">
    <source>
        <dbReference type="ARBA" id="ARBA00022729"/>
    </source>
</evidence>
<dbReference type="EMBL" id="REGN01012917">
    <property type="protein sequence ID" value="RMZ94626.1"/>
    <property type="molecule type" value="Genomic_DNA"/>
</dbReference>
<reference evidence="5 6" key="1">
    <citation type="journal article" date="2018" name="Sci. Rep.">
        <title>Genomic signatures of local adaptation to the degree of environmental predictability in rotifers.</title>
        <authorList>
            <person name="Franch-Gras L."/>
            <person name="Hahn C."/>
            <person name="Garcia-Roger E.M."/>
            <person name="Carmona M.J."/>
            <person name="Serra M."/>
            <person name="Gomez A."/>
        </authorList>
    </citation>
    <scope>NUCLEOTIDE SEQUENCE [LARGE SCALE GENOMIC DNA]</scope>
    <source>
        <strain evidence="5">HYR1</strain>
    </source>
</reference>
<evidence type="ECO:0000313" key="6">
    <source>
        <dbReference type="Proteomes" id="UP000276133"/>
    </source>
</evidence>
<dbReference type="PANTHER" id="PTHR10161">
    <property type="entry name" value="TARTRATE-RESISTANT ACID PHOSPHATASE TYPE 5"/>
    <property type="match status" value="1"/>
</dbReference>
<evidence type="ECO:0000256" key="2">
    <source>
        <dbReference type="ARBA" id="ARBA00022801"/>
    </source>
</evidence>
<gene>
    <name evidence="5" type="ORF">BpHYR1_031560</name>
</gene>
<dbReference type="InterPro" id="IPR029052">
    <property type="entry name" value="Metallo-depent_PP-like"/>
</dbReference>
<sequence>MLKTVLYLAILVIIFDFCKSFEYPIIRDFKNCRLTFKSNESLTIEMNDTSANFFMIADQGGIPDPPYYTHILSHVSMLMAKLAKKHNTQFQFAMGDNFYFDGVQNVDDPRFQDSFEKVFNDSSLVNTPWFLSLGNHDYRGSASEADHYAQIEYTMKSKRWILPSYLYDLDIVLNSELLIKAVVIDTQKICDEGTDAEMGEYLQRVIERIEKFSETDAYYYIVLGHYPLWSIGELGPNYCMVKKLRDTLHKNKVDGYFTGHEHALQHFTDTYLNHTVEFLVSGATNFVIDTPINKDEINQDMIKYFWISGEDQQINCETCSGAIVLGKADKNLMNLRFIDTKENELYSFDLKTRRKASNSAEK</sequence>
<proteinExistence type="predicted"/>
<dbReference type="PANTHER" id="PTHR10161:SF14">
    <property type="entry name" value="TARTRATE-RESISTANT ACID PHOSPHATASE TYPE 5"/>
    <property type="match status" value="1"/>
</dbReference>
<keyword evidence="2" id="KW-0378">Hydrolase</keyword>
<feature type="domain" description="Calcineurin-like phosphoesterase" evidence="4">
    <location>
        <begin position="77"/>
        <end position="263"/>
    </location>
</feature>
<feature type="non-terminal residue" evidence="5">
    <location>
        <position position="362"/>
    </location>
</feature>
<dbReference type="GO" id="GO:0016787">
    <property type="term" value="F:hydrolase activity"/>
    <property type="evidence" value="ECO:0007669"/>
    <property type="project" value="UniProtKB-KW"/>
</dbReference>
<name>A0A3M7P6B6_BRAPC</name>
<dbReference type="AlphaFoldDB" id="A0A3M7P6B6"/>
<evidence type="ECO:0000256" key="3">
    <source>
        <dbReference type="SAM" id="SignalP"/>
    </source>
</evidence>
<dbReference type="Proteomes" id="UP000276133">
    <property type="component" value="Unassembled WGS sequence"/>
</dbReference>
<protein>
    <submittedName>
        <fullName evidence="5">Tartrate-resistant acid phosphatase type 5-like isoform X1</fullName>
    </submittedName>
</protein>
<feature type="chain" id="PRO_5018287145" evidence="3">
    <location>
        <begin position="21"/>
        <end position="362"/>
    </location>
</feature>